<organism evidence="12 13">
    <name type="scientific">Clostridium mobile</name>
    <dbReference type="NCBI Taxonomy" id="2841512"/>
    <lineage>
        <taxon>Bacteria</taxon>
        <taxon>Bacillati</taxon>
        <taxon>Bacillota</taxon>
        <taxon>Clostridia</taxon>
        <taxon>Eubacteriales</taxon>
        <taxon>Clostridiaceae</taxon>
        <taxon>Clostridium</taxon>
    </lineage>
</organism>
<evidence type="ECO:0000256" key="8">
    <source>
        <dbReference type="ARBA" id="ARBA00023285"/>
    </source>
</evidence>
<reference evidence="12 13" key="1">
    <citation type="submission" date="2021-06" db="EMBL/GenBank/DDBJ databases">
        <authorList>
            <person name="Sun Q."/>
            <person name="Li D."/>
        </authorList>
    </citation>
    <scope>NUCLEOTIDE SEQUENCE [LARGE SCALE GENOMIC DNA]</scope>
    <source>
        <strain evidence="12 13">MSJ-11</strain>
    </source>
</reference>
<comment type="caution">
    <text evidence="12">The sequence shown here is derived from an EMBL/GenBank/DDBJ whole genome shotgun (WGS) entry which is preliminary data.</text>
</comment>
<dbReference type="RefSeq" id="WP_216437383.1">
    <property type="nucleotide sequence ID" value="NZ_JAHLQF010000001.1"/>
</dbReference>
<dbReference type="InterPro" id="IPR030960">
    <property type="entry name" value="DHQS/DOIS_N"/>
</dbReference>
<accession>A0ABS6ECS0</accession>
<dbReference type="PANTHER" id="PTHR43622:SF1">
    <property type="entry name" value="3-DEHYDROQUINATE SYNTHASE"/>
    <property type="match status" value="1"/>
</dbReference>
<evidence type="ECO:0000313" key="12">
    <source>
        <dbReference type="EMBL" id="MBU5482974.1"/>
    </source>
</evidence>
<keyword evidence="4" id="KW-0547">Nucleotide-binding</keyword>
<comment type="cofactor">
    <cofactor evidence="2">
        <name>Co(2+)</name>
        <dbReference type="ChEBI" id="CHEBI:48828"/>
    </cofactor>
</comment>
<dbReference type="GO" id="GO:0003856">
    <property type="term" value="F:3-dehydroquinate synthase activity"/>
    <property type="evidence" value="ECO:0007669"/>
    <property type="project" value="UniProtKB-EC"/>
</dbReference>
<evidence type="ECO:0000256" key="5">
    <source>
        <dbReference type="ARBA" id="ARBA00022833"/>
    </source>
</evidence>
<feature type="domain" description="3-dehydroquinate synthase N-terminal" evidence="10">
    <location>
        <begin position="67"/>
        <end position="177"/>
    </location>
</feature>
<dbReference type="InterPro" id="IPR016037">
    <property type="entry name" value="DHQ_synth_AroB"/>
</dbReference>
<comment type="cofactor">
    <cofactor evidence="1">
        <name>NAD(+)</name>
        <dbReference type="ChEBI" id="CHEBI:57540"/>
    </cofactor>
</comment>
<evidence type="ECO:0000256" key="1">
    <source>
        <dbReference type="ARBA" id="ARBA00001911"/>
    </source>
</evidence>
<dbReference type="EMBL" id="JAHLQF010000001">
    <property type="protein sequence ID" value="MBU5482974.1"/>
    <property type="molecule type" value="Genomic_DNA"/>
</dbReference>
<keyword evidence="7 12" id="KW-0456">Lyase</keyword>
<evidence type="ECO:0000256" key="4">
    <source>
        <dbReference type="ARBA" id="ARBA00022741"/>
    </source>
</evidence>
<gene>
    <name evidence="12" type="primary">aroB</name>
    <name evidence="12" type="ORF">KQI86_01465</name>
</gene>
<feature type="domain" description="3-dehydroquinate synthase C-terminal" evidence="11">
    <location>
        <begin position="180"/>
        <end position="322"/>
    </location>
</feature>
<name>A0ABS6ECS0_9CLOT</name>
<evidence type="ECO:0000256" key="3">
    <source>
        <dbReference type="ARBA" id="ARBA00022723"/>
    </source>
</evidence>
<dbReference type="Proteomes" id="UP000726170">
    <property type="component" value="Unassembled WGS sequence"/>
</dbReference>
<evidence type="ECO:0000256" key="9">
    <source>
        <dbReference type="NCBIfam" id="TIGR01357"/>
    </source>
</evidence>
<keyword evidence="3" id="KW-0479">Metal-binding</keyword>
<evidence type="ECO:0000256" key="7">
    <source>
        <dbReference type="ARBA" id="ARBA00023239"/>
    </source>
</evidence>
<dbReference type="CDD" id="cd08195">
    <property type="entry name" value="DHQS"/>
    <property type="match status" value="1"/>
</dbReference>
<evidence type="ECO:0000256" key="2">
    <source>
        <dbReference type="ARBA" id="ARBA00001941"/>
    </source>
</evidence>
<dbReference type="Pfam" id="PF24621">
    <property type="entry name" value="DHQS_C"/>
    <property type="match status" value="1"/>
</dbReference>
<dbReference type="EC" id="4.2.3.4" evidence="9"/>
<evidence type="ECO:0000313" key="13">
    <source>
        <dbReference type="Proteomes" id="UP000726170"/>
    </source>
</evidence>
<dbReference type="InterPro" id="IPR050071">
    <property type="entry name" value="Dehydroquinate_synthase"/>
</dbReference>
<evidence type="ECO:0000259" key="10">
    <source>
        <dbReference type="Pfam" id="PF01761"/>
    </source>
</evidence>
<evidence type="ECO:0000256" key="6">
    <source>
        <dbReference type="ARBA" id="ARBA00023027"/>
    </source>
</evidence>
<dbReference type="PIRSF" id="PIRSF001455">
    <property type="entry name" value="DHQ_synth"/>
    <property type="match status" value="1"/>
</dbReference>
<keyword evidence="8" id="KW-0170">Cobalt</keyword>
<keyword evidence="6" id="KW-0520">NAD</keyword>
<dbReference type="NCBIfam" id="TIGR01357">
    <property type="entry name" value="aroB"/>
    <property type="match status" value="1"/>
</dbReference>
<keyword evidence="13" id="KW-1185">Reference proteome</keyword>
<dbReference type="InterPro" id="IPR030963">
    <property type="entry name" value="DHQ_synth_fam"/>
</dbReference>
<protein>
    <recommendedName>
        <fullName evidence="9">3-dehydroquinate synthase</fullName>
        <ecNumber evidence="9">4.2.3.4</ecNumber>
    </recommendedName>
</protein>
<sequence length="360" mass="41093">MKELEILSGKPYKVYIDNDLDKLSKVLEEHKIKHKARFYLLTDDKVYELYKDKIEKFKDIFKVEIYYFNNGEKSKNYNTVKDIYSFLIEKNANRNSILIALGGGVVGDLGGFVASTYMRGIKYINIPTTLLSQVDSCIGGKVGYNFNGVKNIIGNFYNPEFVYISTNFLKTLDKKQFVDGLGEVIKYSLIKEGTMISYLRENSKGILERENDKMLYLVKNCLKIKKDIIEEDYKDLGIRNILNFGHTVGHGLEITSNGDLSHGEAVALGSLVALKLSEDILALDKGIYKEVEEVLNKLNLPTKHKVDNYKLFMYSINHDKKNDEDLNFVLLNKIGDPKIRTKVSKEQLYSALNNSINKGE</sequence>
<keyword evidence="5" id="KW-0862">Zinc</keyword>
<dbReference type="InterPro" id="IPR056179">
    <property type="entry name" value="DHQS_C"/>
</dbReference>
<dbReference type="PANTHER" id="PTHR43622">
    <property type="entry name" value="3-DEHYDROQUINATE SYNTHASE"/>
    <property type="match status" value="1"/>
</dbReference>
<proteinExistence type="predicted"/>
<evidence type="ECO:0000259" key="11">
    <source>
        <dbReference type="Pfam" id="PF24621"/>
    </source>
</evidence>
<dbReference type="Pfam" id="PF01761">
    <property type="entry name" value="DHQ_synthase"/>
    <property type="match status" value="1"/>
</dbReference>